<dbReference type="Proteomes" id="UP001290455">
    <property type="component" value="Unassembled WGS sequence"/>
</dbReference>
<dbReference type="InterPro" id="IPR029062">
    <property type="entry name" value="Class_I_gatase-like"/>
</dbReference>
<evidence type="ECO:0000259" key="1">
    <source>
        <dbReference type="Pfam" id="PF01965"/>
    </source>
</evidence>
<protein>
    <submittedName>
        <fullName evidence="2">DJ-1/PfpI family protein</fullName>
    </submittedName>
</protein>
<reference evidence="2 3" key="1">
    <citation type="submission" date="2023-11" db="EMBL/GenBank/DDBJ databases">
        <title>Bacillus jintuensis, isolated from a mudflat on the Beibu Gulf coast.</title>
        <authorList>
            <person name="Li M."/>
        </authorList>
    </citation>
    <scope>NUCLEOTIDE SEQUENCE [LARGE SCALE GENOMIC DNA]</scope>
    <source>
        <strain evidence="2 3">31A1R</strain>
    </source>
</reference>
<dbReference type="PANTHER" id="PTHR48094:SF12">
    <property type="entry name" value="PARKINSON DISEASE PROTEIN 7 HOMOLOG"/>
    <property type="match status" value="1"/>
</dbReference>
<evidence type="ECO:0000313" key="3">
    <source>
        <dbReference type="Proteomes" id="UP001290455"/>
    </source>
</evidence>
<evidence type="ECO:0000313" key="2">
    <source>
        <dbReference type="EMBL" id="MDZ5473056.1"/>
    </source>
</evidence>
<dbReference type="Gene3D" id="3.40.50.880">
    <property type="match status" value="1"/>
</dbReference>
<dbReference type="InterPro" id="IPR002818">
    <property type="entry name" value="DJ-1/PfpI"/>
</dbReference>
<accession>A0ABU5J117</accession>
<dbReference type="Pfam" id="PF01965">
    <property type="entry name" value="DJ-1_PfpI"/>
    <property type="match status" value="1"/>
</dbReference>
<dbReference type="SUPFAM" id="SSF52317">
    <property type="entry name" value="Class I glutamine amidotransferase-like"/>
    <property type="match status" value="1"/>
</dbReference>
<comment type="caution">
    <text evidence="2">The sequence shown here is derived from an EMBL/GenBank/DDBJ whole genome shotgun (WGS) entry which is preliminary data.</text>
</comment>
<proteinExistence type="predicted"/>
<dbReference type="EMBL" id="JAXOFX010000010">
    <property type="protein sequence ID" value="MDZ5473056.1"/>
    <property type="molecule type" value="Genomic_DNA"/>
</dbReference>
<gene>
    <name evidence="2" type="ORF">SM124_15160</name>
</gene>
<dbReference type="PANTHER" id="PTHR48094">
    <property type="entry name" value="PROTEIN/NUCLEIC ACID DEGLYCASE DJ-1-RELATED"/>
    <property type="match status" value="1"/>
</dbReference>
<name>A0ABU5J117_9BACI</name>
<feature type="domain" description="DJ-1/PfpI" evidence="1">
    <location>
        <begin position="2"/>
        <end position="161"/>
    </location>
</feature>
<keyword evidence="3" id="KW-1185">Reference proteome</keyword>
<dbReference type="InterPro" id="IPR050325">
    <property type="entry name" value="Prot/Nucl_acid_deglycase"/>
</dbReference>
<organism evidence="2 3">
    <name type="scientific">Robertmurraya mangrovi</name>
    <dbReference type="NCBI Taxonomy" id="3098077"/>
    <lineage>
        <taxon>Bacteria</taxon>
        <taxon>Bacillati</taxon>
        <taxon>Bacillota</taxon>
        <taxon>Bacilli</taxon>
        <taxon>Bacillales</taxon>
        <taxon>Bacillaceae</taxon>
        <taxon>Robertmurraya</taxon>
    </lineage>
</organism>
<dbReference type="RefSeq" id="WP_322447356.1">
    <property type="nucleotide sequence ID" value="NZ_JAXOFX010000010.1"/>
</dbReference>
<sequence>MKKTAVLLFPLFSEYEISVALSILMQGNKPVVTVGMSKGPIKGEASLSCVADLTIDEINFNEIDSLLIPGCMDISTIMNEEKLIHFIKEIASENRVIASISSSPLLLAKAGVLKGKKFTVGLTEEFMIETGSFEMENLSKELVVRDGNLLTARGRGFIDFGVTFGHMLHLNFDKAWY</sequence>